<dbReference type="EMBL" id="CAJOBO010001391">
    <property type="protein sequence ID" value="CAF4373104.1"/>
    <property type="molecule type" value="Genomic_DNA"/>
</dbReference>
<dbReference type="CDD" id="cd03230">
    <property type="entry name" value="ABC_DR_subfamily_A"/>
    <property type="match status" value="1"/>
</dbReference>
<dbReference type="PROSITE" id="PS51012">
    <property type="entry name" value="ABC_TM2"/>
    <property type="match status" value="1"/>
</dbReference>
<feature type="domain" description="ABC transmembrane type-2" evidence="9">
    <location>
        <begin position="470"/>
        <end position="701"/>
    </location>
</feature>
<feature type="transmembrane region" description="Helical" evidence="7">
    <location>
        <begin position="503"/>
        <end position="526"/>
    </location>
</feature>
<evidence type="ECO:0000313" key="10">
    <source>
        <dbReference type="EMBL" id="CAF4269366.1"/>
    </source>
</evidence>
<dbReference type="PROSITE" id="PS50893">
    <property type="entry name" value="ABC_TRANSPORTER_2"/>
    <property type="match status" value="1"/>
</dbReference>
<evidence type="ECO:0000313" key="12">
    <source>
        <dbReference type="Proteomes" id="UP000663873"/>
    </source>
</evidence>
<evidence type="ECO:0000256" key="3">
    <source>
        <dbReference type="ARBA" id="ARBA00022741"/>
    </source>
</evidence>
<dbReference type="PANTHER" id="PTHR43038">
    <property type="entry name" value="ATP-BINDING CASSETTE, SUB-FAMILY H, MEMBER 1"/>
    <property type="match status" value="1"/>
</dbReference>
<evidence type="ECO:0000256" key="7">
    <source>
        <dbReference type="SAM" id="Phobius"/>
    </source>
</evidence>
<dbReference type="EMBL" id="CAJOBP010001265">
    <property type="protein sequence ID" value="CAF4269366.1"/>
    <property type="molecule type" value="Genomic_DNA"/>
</dbReference>
<dbReference type="GO" id="GO:0140359">
    <property type="term" value="F:ABC-type transporter activity"/>
    <property type="evidence" value="ECO:0007669"/>
    <property type="project" value="InterPro"/>
</dbReference>
<evidence type="ECO:0000313" key="11">
    <source>
        <dbReference type="EMBL" id="CAF4373104.1"/>
    </source>
</evidence>
<keyword evidence="6 7" id="KW-0472">Membrane</keyword>
<dbReference type="Pfam" id="PF12698">
    <property type="entry name" value="ABC2_membrane_3"/>
    <property type="match status" value="1"/>
</dbReference>
<evidence type="ECO:0000259" key="9">
    <source>
        <dbReference type="PROSITE" id="PS51012"/>
    </source>
</evidence>
<comment type="caution">
    <text evidence="10">The sequence shown here is derived from an EMBL/GenBank/DDBJ whole genome shotgun (WGS) entry which is preliminary data.</text>
</comment>
<dbReference type="GO" id="GO:0016887">
    <property type="term" value="F:ATP hydrolysis activity"/>
    <property type="evidence" value="ECO:0007669"/>
    <property type="project" value="InterPro"/>
</dbReference>
<feature type="transmembrane region" description="Helical" evidence="7">
    <location>
        <begin position="617"/>
        <end position="638"/>
    </location>
</feature>
<feature type="transmembrane region" description="Helical" evidence="7">
    <location>
        <begin position="556"/>
        <end position="578"/>
    </location>
</feature>
<feature type="transmembrane region" description="Helical" evidence="7">
    <location>
        <begin position="590"/>
        <end position="611"/>
    </location>
</feature>
<keyword evidence="12" id="KW-1185">Reference proteome</keyword>
<accession>A0A820G0U9</accession>
<name>A0A820G0U9_9BILA</name>
<dbReference type="Pfam" id="PF00005">
    <property type="entry name" value="ABC_tran"/>
    <property type="match status" value="1"/>
</dbReference>
<dbReference type="InterPro" id="IPR047817">
    <property type="entry name" value="ABC2_TM_bact-type"/>
</dbReference>
<dbReference type="InterPro" id="IPR000412">
    <property type="entry name" value="ABC_2_transport"/>
</dbReference>
<evidence type="ECO:0000256" key="2">
    <source>
        <dbReference type="ARBA" id="ARBA00022692"/>
    </source>
</evidence>
<dbReference type="InterPro" id="IPR003439">
    <property type="entry name" value="ABC_transporter-like_ATP-bd"/>
</dbReference>
<dbReference type="InterPro" id="IPR013525">
    <property type="entry name" value="ABC2_TM"/>
</dbReference>
<gene>
    <name evidence="11" type="ORF">HFQ381_LOCUS18200</name>
    <name evidence="10" type="ORF">UJA718_LOCUS10676</name>
</gene>
<dbReference type="InterPro" id="IPR003593">
    <property type="entry name" value="AAA+_ATPase"/>
</dbReference>
<proteinExistence type="predicted"/>
<reference evidence="10" key="1">
    <citation type="submission" date="2021-02" db="EMBL/GenBank/DDBJ databases">
        <authorList>
            <person name="Nowell W R."/>
        </authorList>
    </citation>
    <scope>NUCLEOTIDE SEQUENCE</scope>
</reference>
<dbReference type="PRINTS" id="PR00164">
    <property type="entry name" value="ABC2TRNSPORT"/>
</dbReference>
<feature type="transmembrane region" description="Helical" evidence="7">
    <location>
        <begin position="679"/>
        <end position="698"/>
    </location>
</feature>
<dbReference type="PROSITE" id="PS00211">
    <property type="entry name" value="ABC_TRANSPORTER_1"/>
    <property type="match status" value="1"/>
</dbReference>
<dbReference type="AlphaFoldDB" id="A0A820G0U9"/>
<dbReference type="InterPro" id="IPR027417">
    <property type="entry name" value="P-loop_NTPase"/>
</dbReference>
<dbReference type="PANTHER" id="PTHR43038:SF3">
    <property type="entry name" value="ABC TRANSPORTER G FAMILY MEMBER 20 ISOFORM X1"/>
    <property type="match status" value="1"/>
</dbReference>
<dbReference type="GO" id="GO:0043190">
    <property type="term" value="C:ATP-binding cassette (ABC) transporter complex"/>
    <property type="evidence" value="ECO:0007669"/>
    <property type="project" value="InterPro"/>
</dbReference>
<sequence>MEHAINDLDELANPYAIELIDVTVRLGNRDILKSIHLTIEQGGIFALLGPSGCGKTTLIRTLVGRLQPLNNHNGARKQISILGKHTHAFGQMVGFMPQEMALHSTNTIEEELFFYGRLVNMSNKNIKQRCQFLIDFLELPHKQKSISTLSGGQQRRVSFAIALLHEPKLLILDEPTVGVDPILRKKIWQHLTEITMKNDVTAILTTHYIEEARQANIISFMRHGYLLETGHPNDLILKHEQQTLEAVFLELCEDRHRLEIQCQTQEKVHDHKSLTIANKICHSCQSVTCSCCMKKSCCLTRRSCARPSLGRSLCALLIKDILKFQRNPFMLIIQFLVPILQIALFCLCVGRKLSNIPFGFISRETIGSSSASELILNKIDRNVFKIIEYKTIDEAQRLFDVGYLSGIINIGENFSRELIEKTTHCSFSNVNKYNDSQFTMYMDQTNRQMVYTIAEEFIRIFKTIDTDYHLGFFTSTPMNQESLFKLAQFHNNLPEIEYTFTHFMIPGIVLSVIFFFNVALTALSLVTEQSDGTQERVWITGAPKSVKANEIIFSQLIIHSMILIIQIVIVLFTSLYVFEIPSRGSLLYPSLLCVIQGFCGMTFGLVISTIFTTEINAHQVTMSIFYPVLLLSGIVWPLEGQPIWMRTITEWLPMTKAIDAMRGILLKGWGIQHLVVQQAFWITSIWSMFFLILTLFIFNCRRL</sequence>
<keyword evidence="4" id="KW-0067">ATP-binding</keyword>
<evidence type="ECO:0000256" key="4">
    <source>
        <dbReference type="ARBA" id="ARBA00022840"/>
    </source>
</evidence>
<keyword evidence="5 7" id="KW-1133">Transmembrane helix</keyword>
<dbReference type="Proteomes" id="UP000663873">
    <property type="component" value="Unassembled WGS sequence"/>
</dbReference>
<comment type="subcellular location">
    <subcellularLocation>
        <location evidence="1">Membrane</location>
        <topology evidence="1">Multi-pass membrane protein</topology>
    </subcellularLocation>
</comment>
<dbReference type="SMART" id="SM00382">
    <property type="entry name" value="AAA"/>
    <property type="match status" value="1"/>
</dbReference>
<dbReference type="Gene3D" id="3.40.50.300">
    <property type="entry name" value="P-loop containing nucleotide triphosphate hydrolases"/>
    <property type="match status" value="1"/>
</dbReference>
<dbReference type="InterPro" id="IPR017871">
    <property type="entry name" value="ABC_transporter-like_CS"/>
</dbReference>
<keyword evidence="2 7" id="KW-0812">Transmembrane</keyword>
<dbReference type="Proteomes" id="UP000663851">
    <property type="component" value="Unassembled WGS sequence"/>
</dbReference>
<evidence type="ECO:0000256" key="1">
    <source>
        <dbReference type="ARBA" id="ARBA00004141"/>
    </source>
</evidence>
<keyword evidence="3" id="KW-0547">Nucleotide-binding</keyword>
<feature type="domain" description="ABC transporter" evidence="8">
    <location>
        <begin position="17"/>
        <end position="248"/>
    </location>
</feature>
<evidence type="ECO:0000256" key="6">
    <source>
        <dbReference type="ARBA" id="ARBA00023136"/>
    </source>
</evidence>
<evidence type="ECO:0000256" key="5">
    <source>
        <dbReference type="ARBA" id="ARBA00022989"/>
    </source>
</evidence>
<organism evidence="10 12">
    <name type="scientific">Rotaria socialis</name>
    <dbReference type="NCBI Taxonomy" id="392032"/>
    <lineage>
        <taxon>Eukaryota</taxon>
        <taxon>Metazoa</taxon>
        <taxon>Spiralia</taxon>
        <taxon>Gnathifera</taxon>
        <taxon>Rotifera</taxon>
        <taxon>Eurotatoria</taxon>
        <taxon>Bdelloidea</taxon>
        <taxon>Philodinida</taxon>
        <taxon>Philodinidae</taxon>
        <taxon>Rotaria</taxon>
    </lineage>
</organism>
<dbReference type="GO" id="GO:0005524">
    <property type="term" value="F:ATP binding"/>
    <property type="evidence" value="ECO:0007669"/>
    <property type="project" value="UniProtKB-KW"/>
</dbReference>
<protein>
    <submittedName>
        <fullName evidence="10">Uncharacterized protein</fullName>
    </submittedName>
</protein>
<evidence type="ECO:0000259" key="8">
    <source>
        <dbReference type="PROSITE" id="PS50893"/>
    </source>
</evidence>
<dbReference type="SUPFAM" id="SSF52540">
    <property type="entry name" value="P-loop containing nucleoside triphosphate hydrolases"/>
    <property type="match status" value="1"/>
</dbReference>